<keyword evidence="1" id="KW-0472">Membrane</keyword>
<name>A0ABS4AZX8_9PROT</name>
<feature type="transmembrane region" description="Helical" evidence="1">
    <location>
        <begin position="12"/>
        <end position="32"/>
    </location>
</feature>
<evidence type="ECO:0000313" key="3">
    <source>
        <dbReference type="Proteomes" id="UP000680815"/>
    </source>
</evidence>
<dbReference type="EMBL" id="JAGIYZ010000038">
    <property type="protein sequence ID" value="MBP0466799.1"/>
    <property type="molecule type" value="Genomic_DNA"/>
</dbReference>
<comment type="caution">
    <text evidence="2">The sequence shown here is derived from an EMBL/GenBank/DDBJ whole genome shotgun (WGS) entry which is preliminary data.</text>
</comment>
<dbReference type="RefSeq" id="WP_209354186.1">
    <property type="nucleotide sequence ID" value="NZ_JAGIYZ010000038.1"/>
</dbReference>
<reference evidence="2 3" key="1">
    <citation type="submission" date="2021-03" db="EMBL/GenBank/DDBJ databases">
        <authorList>
            <person name="So Y."/>
        </authorList>
    </citation>
    <scope>NUCLEOTIDE SEQUENCE [LARGE SCALE GENOMIC DNA]</scope>
    <source>
        <strain evidence="2 3">PWR1</strain>
    </source>
</reference>
<protein>
    <recommendedName>
        <fullName evidence="4">DUF4229 domain-containing protein</fullName>
    </recommendedName>
</protein>
<keyword evidence="1" id="KW-1133">Transmembrane helix</keyword>
<proteinExistence type="predicted"/>
<gene>
    <name evidence="2" type="ORF">J5Y09_22920</name>
</gene>
<accession>A0ABS4AZX8</accession>
<organism evidence="2 3">
    <name type="scientific">Roseomonas nitratireducens</name>
    <dbReference type="NCBI Taxonomy" id="2820810"/>
    <lineage>
        <taxon>Bacteria</taxon>
        <taxon>Pseudomonadati</taxon>
        <taxon>Pseudomonadota</taxon>
        <taxon>Alphaproteobacteria</taxon>
        <taxon>Acetobacterales</taxon>
        <taxon>Roseomonadaceae</taxon>
        <taxon>Roseomonas</taxon>
    </lineage>
</organism>
<keyword evidence="3" id="KW-1185">Reference proteome</keyword>
<evidence type="ECO:0000256" key="1">
    <source>
        <dbReference type="SAM" id="Phobius"/>
    </source>
</evidence>
<evidence type="ECO:0000313" key="2">
    <source>
        <dbReference type="EMBL" id="MBP0466799.1"/>
    </source>
</evidence>
<sequence>MKEDAPLHRAAHPVLGVLRAGVLLGLGWVAAAALAWELFGMLWAVFVLVLWVLLLRRFHGAVQALAEAIRKETAPRG</sequence>
<keyword evidence="1" id="KW-0812">Transmembrane</keyword>
<evidence type="ECO:0008006" key="4">
    <source>
        <dbReference type="Google" id="ProtNLM"/>
    </source>
</evidence>
<dbReference type="Proteomes" id="UP000680815">
    <property type="component" value="Unassembled WGS sequence"/>
</dbReference>
<feature type="transmembrane region" description="Helical" evidence="1">
    <location>
        <begin position="38"/>
        <end position="55"/>
    </location>
</feature>